<feature type="coiled-coil region" evidence="1">
    <location>
        <begin position="94"/>
        <end position="191"/>
    </location>
</feature>
<feature type="transmembrane region" description="Helical" evidence="2">
    <location>
        <begin position="26"/>
        <end position="48"/>
    </location>
</feature>
<dbReference type="PANTHER" id="PTHR30329">
    <property type="entry name" value="STATOR ELEMENT OF FLAGELLAR MOTOR COMPLEX"/>
    <property type="match status" value="1"/>
</dbReference>
<dbReference type="InterPro" id="IPR036737">
    <property type="entry name" value="OmpA-like_sf"/>
</dbReference>
<dbReference type="NCBIfam" id="NF006543">
    <property type="entry name" value="PRK09039.1-2"/>
    <property type="match status" value="1"/>
</dbReference>
<organism evidence="4">
    <name type="scientific">hydrothermal vent metagenome</name>
    <dbReference type="NCBI Taxonomy" id="652676"/>
    <lineage>
        <taxon>unclassified sequences</taxon>
        <taxon>metagenomes</taxon>
        <taxon>ecological metagenomes</taxon>
    </lineage>
</organism>
<keyword evidence="2" id="KW-1133">Transmembrane helix</keyword>
<keyword evidence="1" id="KW-0175">Coiled coil</keyword>
<protein>
    <submittedName>
        <fullName evidence="4">MotB-like protein Atu3746</fullName>
    </submittedName>
</protein>
<evidence type="ECO:0000259" key="3">
    <source>
        <dbReference type="PROSITE" id="PS51123"/>
    </source>
</evidence>
<keyword evidence="2" id="KW-0472">Membrane</keyword>
<dbReference type="PANTHER" id="PTHR30329:SF21">
    <property type="entry name" value="LIPOPROTEIN YIAD-RELATED"/>
    <property type="match status" value="1"/>
</dbReference>
<keyword evidence="2" id="KW-0812">Transmembrane</keyword>
<dbReference type="InterPro" id="IPR006665">
    <property type="entry name" value="OmpA-like"/>
</dbReference>
<proteinExistence type="predicted"/>
<dbReference type="CDD" id="cd07185">
    <property type="entry name" value="OmpA_C-like"/>
    <property type="match status" value="1"/>
</dbReference>
<dbReference type="InterPro" id="IPR050330">
    <property type="entry name" value="Bact_OuterMem_StrucFunc"/>
</dbReference>
<dbReference type="SUPFAM" id="SSF103088">
    <property type="entry name" value="OmpA-like"/>
    <property type="match status" value="1"/>
</dbReference>
<evidence type="ECO:0000256" key="2">
    <source>
        <dbReference type="SAM" id="Phobius"/>
    </source>
</evidence>
<dbReference type="Pfam" id="PF00691">
    <property type="entry name" value="OmpA"/>
    <property type="match status" value="1"/>
</dbReference>
<accession>A0A3B0R415</accession>
<dbReference type="PROSITE" id="PS51123">
    <property type="entry name" value="OMPA_2"/>
    <property type="match status" value="1"/>
</dbReference>
<feature type="domain" description="OmpA-like" evidence="3">
    <location>
        <begin position="241"/>
        <end position="367"/>
    </location>
</feature>
<sequence length="367" mass="41576">MSLLRTGRRRPGGSGMDNSWPGFVDALSTMLLVIIFLLSIFMLAQFFLGQALSSKEDILDKLRAEIFDLQDSLSIQEQINNDLNIEFNRISSNLTEANISKEDLAARILELESDLADAQGQGNRVKRSSDEQVRIIRDLEKRYRESTATLAREKELTLAANRRVDLLNHQLTTLRKQLSVLNAALEASEKRDKDQRVSIENLSQRLNAALASKVQELSQFRSEFFGRLKKVLGNRSDIRIHGDRFVFQSEVLFTSGSAVLGPKGKNEMRKLASALREISATIPKNIDWVLRVDGHTDNLPIRTKQFPSNWDLSTARALSVVKYLISEGIPAKRFAATGFGQFHPLDKANTPEARKRNRRIEMRLTQR</sequence>
<evidence type="ECO:0000256" key="1">
    <source>
        <dbReference type="SAM" id="Coils"/>
    </source>
</evidence>
<dbReference type="Gene3D" id="3.30.1330.60">
    <property type="entry name" value="OmpA-like domain"/>
    <property type="match status" value="1"/>
</dbReference>
<reference evidence="4" key="1">
    <citation type="submission" date="2018-06" db="EMBL/GenBank/DDBJ databases">
        <authorList>
            <person name="Zhirakovskaya E."/>
        </authorList>
    </citation>
    <scope>NUCLEOTIDE SEQUENCE</scope>
</reference>
<evidence type="ECO:0000313" key="4">
    <source>
        <dbReference type="EMBL" id="VAV86387.1"/>
    </source>
</evidence>
<name>A0A3B0R415_9ZZZZ</name>
<gene>
    <name evidence="4" type="ORF">MNBD_ALPHA02-1598</name>
</gene>
<dbReference type="AlphaFoldDB" id="A0A3B0R415"/>
<dbReference type="EMBL" id="UOED01000003">
    <property type="protein sequence ID" value="VAV86387.1"/>
    <property type="molecule type" value="Genomic_DNA"/>
</dbReference>